<proteinExistence type="predicted"/>
<dbReference type="EMBL" id="CAKOES020000618">
    <property type="protein sequence ID" value="CAH2330386.1"/>
    <property type="molecule type" value="Genomic_DNA"/>
</dbReference>
<dbReference type="InterPro" id="IPR042566">
    <property type="entry name" value="L1_C"/>
</dbReference>
<dbReference type="Gene3D" id="3.30.250.20">
    <property type="entry name" value="L1 transposable element, C-terminal domain"/>
    <property type="match status" value="1"/>
</dbReference>
<evidence type="ECO:0000313" key="2">
    <source>
        <dbReference type="Proteomes" id="UP001295444"/>
    </source>
</evidence>
<evidence type="ECO:0000313" key="1">
    <source>
        <dbReference type="EMBL" id="CAH2330386.1"/>
    </source>
</evidence>
<gene>
    <name evidence="1" type="ORF">PECUL_23A025024</name>
</gene>
<dbReference type="Proteomes" id="UP001295444">
    <property type="component" value="Unassembled WGS sequence"/>
</dbReference>
<sequence>MRHMLTELTETLRANIKTQLQALASELRKDITDIGQRTSQMEHNNSLADKVQEFETILSSYRLKLEDFEEALTPALYPDQLIVNRAHRLRCSQHLPPTTKRDIIPRVHFFHAKEQLVKASRSSGMPDPHGQNKIFADLYAATLQFQKNLAPVTSTLRDQNIVYRWGYAAKLLVHYREALHAIPSLELGIAKLKSWGLPIPAAQQHHPTKIPRMSPEWKTKKTAYFHDNGSPLVSFIALYRTIC</sequence>
<name>A0AAD1TQD0_PELCU</name>
<accession>A0AAD1TQD0</accession>
<dbReference type="AlphaFoldDB" id="A0AAD1TQD0"/>
<keyword evidence="2" id="KW-1185">Reference proteome</keyword>
<comment type="caution">
    <text evidence="1">The sequence shown here is derived from an EMBL/GenBank/DDBJ whole genome shotgun (WGS) entry which is preliminary data.</text>
</comment>
<organism evidence="1 2">
    <name type="scientific">Pelobates cultripes</name>
    <name type="common">Western spadefoot toad</name>
    <dbReference type="NCBI Taxonomy" id="61616"/>
    <lineage>
        <taxon>Eukaryota</taxon>
        <taxon>Metazoa</taxon>
        <taxon>Chordata</taxon>
        <taxon>Craniata</taxon>
        <taxon>Vertebrata</taxon>
        <taxon>Euteleostomi</taxon>
        <taxon>Amphibia</taxon>
        <taxon>Batrachia</taxon>
        <taxon>Anura</taxon>
        <taxon>Pelobatoidea</taxon>
        <taxon>Pelobatidae</taxon>
        <taxon>Pelobates</taxon>
    </lineage>
</organism>
<reference evidence="1" key="1">
    <citation type="submission" date="2022-03" db="EMBL/GenBank/DDBJ databases">
        <authorList>
            <person name="Alioto T."/>
            <person name="Alioto T."/>
            <person name="Gomez Garrido J."/>
        </authorList>
    </citation>
    <scope>NUCLEOTIDE SEQUENCE</scope>
</reference>
<protein>
    <submittedName>
        <fullName evidence="1">Uncharacterized protein</fullName>
    </submittedName>
</protein>